<dbReference type="InterPro" id="IPR001604">
    <property type="entry name" value="Endo_G_ENPP1-like_dom"/>
</dbReference>
<accession>A0A0M9DCT2</accession>
<keyword evidence="4" id="KW-0378">Hydrolase</keyword>
<evidence type="ECO:0000259" key="3">
    <source>
        <dbReference type="SMART" id="SM00892"/>
    </source>
</evidence>
<keyword evidence="2" id="KW-0732">Signal</keyword>
<comment type="caution">
    <text evidence="4">The sequence shown here is derived from an EMBL/GenBank/DDBJ whole genome shotgun (WGS) entry which is preliminary data.</text>
</comment>
<proteinExistence type="predicted"/>
<dbReference type="Pfam" id="PF13930">
    <property type="entry name" value="Endonuclea_NS_2"/>
    <property type="match status" value="1"/>
</dbReference>
<gene>
    <name evidence="4" type="ORF">RZ71_05990</name>
</gene>
<evidence type="ECO:0000313" key="5">
    <source>
        <dbReference type="Proteomes" id="UP000037778"/>
    </source>
</evidence>
<evidence type="ECO:0000256" key="1">
    <source>
        <dbReference type="SAM" id="MobiDB-lite"/>
    </source>
</evidence>
<dbReference type="InterPro" id="IPR044927">
    <property type="entry name" value="Endonuclea_NS_2"/>
</dbReference>
<feature type="compositionally biased region" description="Basic residues" evidence="1">
    <location>
        <begin position="313"/>
        <end position="324"/>
    </location>
</feature>
<feature type="compositionally biased region" description="Polar residues" evidence="1">
    <location>
        <begin position="43"/>
        <end position="52"/>
    </location>
</feature>
<feature type="region of interest" description="Disordered" evidence="1">
    <location>
        <begin position="27"/>
        <end position="52"/>
    </location>
</feature>
<feature type="region of interest" description="Disordered" evidence="1">
    <location>
        <begin position="297"/>
        <end position="324"/>
    </location>
</feature>
<dbReference type="Gene3D" id="3.40.570.10">
    <property type="entry name" value="Extracellular Endonuclease, subunit A"/>
    <property type="match status" value="1"/>
</dbReference>
<feature type="domain" description="DNA/RNA non-specific endonuclease/pyrophosphatase/phosphodiesterase" evidence="3">
    <location>
        <begin position="77"/>
        <end position="251"/>
    </location>
</feature>
<protein>
    <submittedName>
        <fullName evidence="4">DNA/RNA non-specific endonuclease</fullName>
    </submittedName>
</protein>
<organism evidence="4 5">
    <name type="scientific">Apilactobacillus kunkeei</name>
    <dbReference type="NCBI Taxonomy" id="148814"/>
    <lineage>
        <taxon>Bacteria</taxon>
        <taxon>Bacillati</taxon>
        <taxon>Bacillota</taxon>
        <taxon>Bacilli</taxon>
        <taxon>Lactobacillales</taxon>
        <taxon>Lactobacillaceae</taxon>
        <taxon>Apilactobacillus</taxon>
    </lineage>
</organism>
<dbReference type="GO" id="GO:0003676">
    <property type="term" value="F:nucleic acid binding"/>
    <property type="evidence" value="ECO:0007669"/>
    <property type="project" value="InterPro"/>
</dbReference>
<dbReference type="GO" id="GO:0004519">
    <property type="term" value="F:endonuclease activity"/>
    <property type="evidence" value="ECO:0007669"/>
    <property type="project" value="UniProtKB-KW"/>
</dbReference>
<dbReference type="SMART" id="SM00892">
    <property type="entry name" value="Endonuclease_NS"/>
    <property type="match status" value="1"/>
</dbReference>
<dbReference type="InterPro" id="IPR044929">
    <property type="entry name" value="DNA/RNA_non-sp_Endonuclease_sf"/>
</dbReference>
<name>A0A0M9DCT2_9LACO</name>
<dbReference type="PATRIC" id="fig|148814.8.peg.646"/>
<dbReference type="RefSeq" id="WP_424580170.1">
    <property type="nucleotide sequence ID" value="NZ_JXCY01000006.1"/>
</dbReference>
<keyword evidence="4" id="KW-0540">Nuclease</keyword>
<dbReference type="EMBL" id="JXCY01000006">
    <property type="protein sequence ID" value="KOY76154.1"/>
    <property type="molecule type" value="Genomic_DNA"/>
</dbReference>
<reference evidence="4 5" key="1">
    <citation type="journal article" date="2015" name="Genome Biol. Evol.">
        <title>Functionally Structured Genomes in Lactobacillus kunkeei Colonizing the Honey Crop and Food Products of Honeybees and Stingless Bees.</title>
        <authorList>
            <person name="Tamarit D."/>
            <person name="Ellegaard K.M."/>
            <person name="Wikander J."/>
            <person name="Olofsson T."/>
            <person name="Vasquez A."/>
            <person name="Andersson S.G."/>
        </authorList>
    </citation>
    <scope>NUCLEOTIDE SEQUENCE [LARGE SCALE GENOMIC DNA]</scope>
    <source>
        <strain evidence="4 5">LAko</strain>
    </source>
</reference>
<keyword evidence="5" id="KW-1185">Reference proteome</keyword>
<evidence type="ECO:0000313" key="4">
    <source>
        <dbReference type="EMBL" id="KOY76154.1"/>
    </source>
</evidence>
<dbReference type="Proteomes" id="UP000037778">
    <property type="component" value="Unassembled WGS sequence"/>
</dbReference>
<feature type="chain" id="PRO_5039580914" evidence="2">
    <location>
        <begin position="25"/>
        <end position="324"/>
    </location>
</feature>
<evidence type="ECO:0000256" key="2">
    <source>
        <dbReference type="SAM" id="SignalP"/>
    </source>
</evidence>
<feature type="signal peptide" evidence="2">
    <location>
        <begin position="1"/>
        <end position="24"/>
    </location>
</feature>
<dbReference type="GO" id="GO:0046872">
    <property type="term" value="F:metal ion binding"/>
    <property type="evidence" value="ECO:0007669"/>
    <property type="project" value="InterPro"/>
</dbReference>
<dbReference type="AlphaFoldDB" id="A0A0M9DCT2"/>
<sequence>MKYTKLMATLTIGLSLVLSGCANNSNENTATKSSKSSDVTKDLPNTNTSDLASLNYQNNTSAIMTVNNDASNLKASDWKYNHVEYTNLDSLNRTSEGNTAYLEKRNIANDSLRTRQVVQPTGWHQKFVNNDAIINRGHEIAYSLSKGISVNGKYEPSVQSGDQNNLKNLFTQTAFSNQKLQTIYESQVREALRKDKKVIFQVTPIFRGNELMARGVHMQAISTDGSLNFNVYIFNVQPGVEFDYSTGRSKINNEIKVPTPANAPSFNNHRNSYKKHHYVRDAVVAGVVHHEIKKHYERKHRKEYKKETEHRQYHSRRHYYRHKY</sequence>
<dbReference type="GO" id="GO:0016787">
    <property type="term" value="F:hydrolase activity"/>
    <property type="evidence" value="ECO:0007669"/>
    <property type="project" value="InterPro"/>
</dbReference>
<keyword evidence="4" id="KW-0255">Endonuclease</keyword>
<dbReference type="PROSITE" id="PS51257">
    <property type="entry name" value="PROKAR_LIPOPROTEIN"/>
    <property type="match status" value="1"/>
</dbReference>